<dbReference type="EMBL" id="FOAF01000001">
    <property type="protein sequence ID" value="SEK63836.1"/>
    <property type="molecule type" value="Genomic_DNA"/>
</dbReference>
<keyword evidence="2" id="KW-0436">Ligase</keyword>
<protein>
    <submittedName>
        <fullName evidence="2">Glutathione synthase/RimK-type ligase, ATP-grasp superfamily</fullName>
    </submittedName>
</protein>
<dbReference type="SUPFAM" id="SSF56059">
    <property type="entry name" value="Glutathione synthetase ATP-binding domain-like"/>
    <property type="match status" value="1"/>
</dbReference>
<evidence type="ECO:0000259" key="1">
    <source>
        <dbReference type="Pfam" id="PF21068"/>
    </source>
</evidence>
<sequence>MILCLTHSNDFYTIDIVQAHLTKLGFPSFRLNTDEFAIGYEMNYSKNRKFENYELKGFSNTIKSSDIHAVWYRKLWSFKTPQNLDPDYKATFVKEYQTYLQIFLNTLKHIPWMNDMQADHTAGGDKMHQLHKAYSFGLNIPRTLVSNSATIIRDFYKSCNAEVVMKLHGALSKSMKGDTPFFPTTKLVESDLNQLDTLAYCPMIFQEYIRKAYELRIAYVDGLVFTGKISSDDEKIDWRIATGKSFKWEHYELPSSITIKIHKMMTSLGLHFGAIDMIKNTDGHYIFLEVNPQGEWGMLQKYLNYPIGEAIAEMLTKRIKSK</sequence>
<evidence type="ECO:0000313" key="3">
    <source>
        <dbReference type="Proteomes" id="UP000199421"/>
    </source>
</evidence>
<name>A0A1H7IN26_OLID1</name>
<dbReference type="Gene3D" id="3.30.470.20">
    <property type="entry name" value="ATP-grasp fold, B domain"/>
    <property type="match status" value="1"/>
</dbReference>
<dbReference type="OrthoDB" id="583309at2"/>
<accession>A0A1H7IN26</accession>
<dbReference type="InterPro" id="IPR048936">
    <property type="entry name" value="MvdD-like_ATPgrasp"/>
</dbReference>
<reference evidence="3" key="1">
    <citation type="submission" date="2016-10" db="EMBL/GenBank/DDBJ databases">
        <authorList>
            <person name="Varghese N."/>
            <person name="Submissions S."/>
        </authorList>
    </citation>
    <scope>NUCLEOTIDE SEQUENCE [LARGE SCALE GENOMIC DNA]</scope>
    <source>
        <strain evidence="3">DSM 18733</strain>
    </source>
</reference>
<dbReference type="PANTHER" id="PTHR21621:SF0">
    <property type="entry name" value="BETA-CITRYLGLUTAMATE SYNTHASE B-RELATED"/>
    <property type="match status" value="1"/>
</dbReference>
<dbReference type="PANTHER" id="PTHR21621">
    <property type="entry name" value="RIBOSOMAL PROTEIN S6 MODIFICATION PROTEIN"/>
    <property type="match status" value="1"/>
</dbReference>
<dbReference type="STRING" id="407022.SAMN05661044_00768"/>
<dbReference type="GO" id="GO:0018169">
    <property type="term" value="F:ribosomal S6-glutamic acid ligase activity"/>
    <property type="evidence" value="ECO:0007669"/>
    <property type="project" value="TreeGrafter"/>
</dbReference>
<dbReference type="AlphaFoldDB" id="A0A1H7IN26"/>
<dbReference type="Proteomes" id="UP000199421">
    <property type="component" value="Unassembled WGS sequence"/>
</dbReference>
<dbReference type="RefSeq" id="WP_093318538.1">
    <property type="nucleotide sequence ID" value="NZ_FOAF01000001.1"/>
</dbReference>
<keyword evidence="3" id="KW-1185">Reference proteome</keyword>
<gene>
    <name evidence="2" type="ORF">SAMN05661044_00768</name>
</gene>
<proteinExistence type="predicted"/>
<organism evidence="2 3">
    <name type="scientific">Olivibacter domesticus</name>
    <name type="common">Pseudosphingobacterium domesticum</name>
    <dbReference type="NCBI Taxonomy" id="407022"/>
    <lineage>
        <taxon>Bacteria</taxon>
        <taxon>Pseudomonadati</taxon>
        <taxon>Bacteroidota</taxon>
        <taxon>Sphingobacteriia</taxon>
        <taxon>Sphingobacteriales</taxon>
        <taxon>Sphingobacteriaceae</taxon>
        <taxon>Olivibacter</taxon>
    </lineage>
</organism>
<evidence type="ECO:0000313" key="2">
    <source>
        <dbReference type="EMBL" id="SEK63836.1"/>
    </source>
</evidence>
<dbReference type="GO" id="GO:0005737">
    <property type="term" value="C:cytoplasm"/>
    <property type="evidence" value="ECO:0007669"/>
    <property type="project" value="TreeGrafter"/>
</dbReference>
<dbReference type="GO" id="GO:0009432">
    <property type="term" value="P:SOS response"/>
    <property type="evidence" value="ECO:0007669"/>
    <property type="project" value="TreeGrafter"/>
</dbReference>
<dbReference type="Pfam" id="PF21068">
    <property type="entry name" value="ATPgraspMvdD"/>
    <property type="match status" value="1"/>
</dbReference>
<feature type="domain" description="MvdD-like pre-ATP grasp" evidence="1">
    <location>
        <begin position="1"/>
        <end position="119"/>
    </location>
</feature>